<evidence type="ECO:0000256" key="2">
    <source>
        <dbReference type="SAM" id="Phobius"/>
    </source>
</evidence>
<feature type="transmembrane region" description="Helical" evidence="2">
    <location>
        <begin position="44"/>
        <end position="62"/>
    </location>
</feature>
<evidence type="ECO:0000313" key="4">
    <source>
        <dbReference type="EMBL" id="RZS56495.1"/>
    </source>
</evidence>
<proteinExistence type="predicted"/>
<dbReference type="AlphaFoldDB" id="A0A4Q7LP78"/>
<evidence type="ECO:0000256" key="1">
    <source>
        <dbReference type="SAM" id="MobiDB-lite"/>
    </source>
</evidence>
<feature type="domain" description="Acyltransferase 3" evidence="3">
    <location>
        <begin position="15"/>
        <end position="357"/>
    </location>
</feature>
<organism evidence="4 5">
    <name type="scientific">Microcella putealis</name>
    <dbReference type="NCBI Taxonomy" id="337005"/>
    <lineage>
        <taxon>Bacteria</taxon>
        <taxon>Bacillati</taxon>
        <taxon>Actinomycetota</taxon>
        <taxon>Actinomycetes</taxon>
        <taxon>Micrococcales</taxon>
        <taxon>Microbacteriaceae</taxon>
        <taxon>Microcella</taxon>
    </lineage>
</organism>
<feature type="compositionally biased region" description="Polar residues" evidence="1">
    <location>
        <begin position="432"/>
        <end position="442"/>
    </location>
</feature>
<dbReference type="SUPFAM" id="SSF52266">
    <property type="entry name" value="SGNH hydrolase"/>
    <property type="match status" value="1"/>
</dbReference>
<feature type="transmembrane region" description="Helical" evidence="2">
    <location>
        <begin position="238"/>
        <end position="260"/>
    </location>
</feature>
<keyword evidence="2" id="KW-0472">Membrane</keyword>
<feature type="region of interest" description="Disordered" evidence="1">
    <location>
        <begin position="423"/>
        <end position="491"/>
    </location>
</feature>
<feature type="transmembrane region" description="Helical" evidence="2">
    <location>
        <begin position="152"/>
        <end position="169"/>
    </location>
</feature>
<dbReference type="PANTHER" id="PTHR23028">
    <property type="entry name" value="ACETYLTRANSFERASE"/>
    <property type="match status" value="1"/>
</dbReference>
<comment type="caution">
    <text evidence="4">The sequence shown here is derived from an EMBL/GenBank/DDBJ whole genome shotgun (WGS) entry which is preliminary data.</text>
</comment>
<dbReference type="OrthoDB" id="3404679at2"/>
<feature type="transmembrane region" description="Helical" evidence="2">
    <location>
        <begin position="206"/>
        <end position="226"/>
    </location>
</feature>
<keyword evidence="2" id="KW-1133">Transmembrane helix</keyword>
<dbReference type="RefSeq" id="WP_130485730.1">
    <property type="nucleotide sequence ID" value="NZ_SGWW01000003.1"/>
</dbReference>
<dbReference type="PANTHER" id="PTHR23028:SF53">
    <property type="entry name" value="ACYL_TRANSF_3 DOMAIN-CONTAINING PROTEIN"/>
    <property type="match status" value="1"/>
</dbReference>
<feature type="transmembrane region" description="Helical" evidence="2">
    <location>
        <begin position="174"/>
        <end position="194"/>
    </location>
</feature>
<feature type="transmembrane region" description="Helical" evidence="2">
    <location>
        <begin position="266"/>
        <end position="286"/>
    </location>
</feature>
<feature type="transmembrane region" description="Helical" evidence="2">
    <location>
        <begin position="83"/>
        <end position="111"/>
    </location>
</feature>
<evidence type="ECO:0000259" key="3">
    <source>
        <dbReference type="Pfam" id="PF01757"/>
    </source>
</evidence>
<dbReference type="GO" id="GO:0009103">
    <property type="term" value="P:lipopolysaccharide biosynthetic process"/>
    <property type="evidence" value="ECO:0007669"/>
    <property type="project" value="TreeGrafter"/>
</dbReference>
<evidence type="ECO:0000313" key="5">
    <source>
        <dbReference type="Proteomes" id="UP000293519"/>
    </source>
</evidence>
<dbReference type="InterPro" id="IPR002656">
    <property type="entry name" value="Acyl_transf_3_dom"/>
</dbReference>
<dbReference type="Pfam" id="PF01757">
    <property type="entry name" value="Acyl_transf_3"/>
    <property type="match status" value="1"/>
</dbReference>
<feature type="compositionally biased region" description="Acidic residues" evidence="1">
    <location>
        <begin position="446"/>
        <end position="464"/>
    </location>
</feature>
<dbReference type="InterPro" id="IPR050879">
    <property type="entry name" value="Acyltransferase_3"/>
</dbReference>
<dbReference type="Proteomes" id="UP000293519">
    <property type="component" value="Unassembled WGS sequence"/>
</dbReference>
<name>A0A4Q7LP78_9MICO</name>
<feature type="transmembrane region" description="Helical" evidence="2">
    <location>
        <begin position="310"/>
        <end position="328"/>
    </location>
</feature>
<reference evidence="4 5" key="1">
    <citation type="journal article" date="2015" name="Stand. Genomic Sci.">
        <title>Genomic Encyclopedia of Bacterial and Archaeal Type Strains, Phase III: the genomes of soil and plant-associated and newly described type strains.</title>
        <authorList>
            <person name="Whitman W.B."/>
            <person name="Woyke T."/>
            <person name="Klenk H.P."/>
            <person name="Zhou Y."/>
            <person name="Lilburn T.G."/>
            <person name="Beck B.J."/>
            <person name="De Vos P."/>
            <person name="Vandamme P."/>
            <person name="Eisen J.A."/>
            <person name="Garrity G."/>
            <person name="Hugenholtz P."/>
            <person name="Kyrpides N.C."/>
        </authorList>
    </citation>
    <scope>NUCLEOTIDE SEQUENCE [LARGE SCALE GENOMIC DNA]</scope>
    <source>
        <strain evidence="4 5">CV2</strain>
    </source>
</reference>
<feature type="transmembrane region" description="Helical" evidence="2">
    <location>
        <begin position="340"/>
        <end position="359"/>
    </location>
</feature>
<feature type="transmembrane region" description="Helical" evidence="2">
    <location>
        <begin position="380"/>
        <end position="402"/>
    </location>
</feature>
<protein>
    <submittedName>
        <fullName evidence="4">Peptidoglycan/LPS O-acetylase OafA/YrhL</fullName>
    </submittedName>
</protein>
<gene>
    <name evidence="4" type="ORF">EV141_1959</name>
</gene>
<accession>A0A4Q7LP78</accession>
<sequence length="665" mass="69188">MSSSAPPLVLRDRLPGLDGLRALAIVLVLGYHLFPGLIPGGFVGVDVFFVVSGYLITALLLHEHRRTGRIALRNFWSRRARRLLPALALVVMSSATVAALIGGDVLVGIGWQLLGAATFMSNWVAIGAGASYLDQTSPELFRHLWSLAVEEQFYLLWPLLLLALLALPLRRRMLVAAVSALAVASAVTMAIAAGDPAADGGQAASAAYLSTLTHGFGLLVGAAVALWREPLTQPAALFGRASTPIAAGALGVIVLVAASTSIDGALAYQGGMALAVIATAVAILAFERRDARASRWAEAATVRWIGEHSYSLYLWHWPLWIMALALAPEVDRTGEDAWSIGLAVLAISVALAALTYRLLELPARRRETLAPLRRGSARRQAALAGSATVVLALLVGGTGAAVQRSPGDSQAAAYIAAGQEALDADSERRAESTSPGSATADSLTEGAEDPPSEASEASEPDVAAESETAQTPAVDAEPPADPNAPKPLPAGDAITAIGDSVMLAAAPALQAAFPGIAIDAQVGRQMSAAPGILTALRDAGALRDTVILALGTNGPFDAAVLDEVRAAIEGRQLVVVSAQAPRGWTDGVNTQLVAFADAHRAIELADWRTGIQPRLELLAGDQIHPGPTGGEIYAAEVRAALQRLADLPPVVRSPFNQPEHPNRPV</sequence>
<keyword evidence="5" id="KW-1185">Reference proteome</keyword>
<dbReference type="GO" id="GO:0016747">
    <property type="term" value="F:acyltransferase activity, transferring groups other than amino-acyl groups"/>
    <property type="evidence" value="ECO:0007669"/>
    <property type="project" value="InterPro"/>
</dbReference>
<feature type="compositionally biased region" description="Low complexity" evidence="1">
    <location>
        <begin position="465"/>
        <end position="477"/>
    </location>
</feature>
<dbReference type="GO" id="GO:0016020">
    <property type="term" value="C:membrane"/>
    <property type="evidence" value="ECO:0007669"/>
    <property type="project" value="TreeGrafter"/>
</dbReference>
<dbReference type="EMBL" id="SGWW01000003">
    <property type="protein sequence ID" value="RZS56495.1"/>
    <property type="molecule type" value="Genomic_DNA"/>
</dbReference>
<feature type="compositionally biased region" description="Pro residues" evidence="1">
    <location>
        <begin position="479"/>
        <end position="488"/>
    </location>
</feature>
<keyword evidence="2" id="KW-0812">Transmembrane</keyword>